<dbReference type="Proteomes" id="UP000499080">
    <property type="component" value="Unassembled WGS sequence"/>
</dbReference>
<protein>
    <submittedName>
        <fullName evidence="1">Uncharacterized protein</fullName>
    </submittedName>
</protein>
<sequence length="90" mass="10134">MIAFFGVLKPGRSPCDFWLWGCLKPVVFSGPISDLAALKAHIGQYIHNTNTDTRRFVIEHAISRFEHVAENGGGHIEHFLNKYRGSLILI</sequence>
<name>A0A4Y2UYS0_ARAVE</name>
<gene>
    <name evidence="1" type="ORF">AVEN_130564_1</name>
</gene>
<dbReference type="GO" id="GO:0003676">
    <property type="term" value="F:nucleic acid binding"/>
    <property type="evidence" value="ECO:0007669"/>
    <property type="project" value="InterPro"/>
</dbReference>
<comment type="caution">
    <text evidence="1">The sequence shown here is derived from an EMBL/GenBank/DDBJ whole genome shotgun (WGS) entry which is preliminary data.</text>
</comment>
<reference evidence="1 2" key="1">
    <citation type="journal article" date="2019" name="Sci. Rep.">
        <title>Orb-weaving spider Araneus ventricosus genome elucidates the spidroin gene catalogue.</title>
        <authorList>
            <person name="Kono N."/>
            <person name="Nakamura H."/>
            <person name="Ohtoshi R."/>
            <person name="Moran D.A.P."/>
            <person name="Shinohara A."/>
            <person name="Yoshida Y."/>
            <person name="Fujiwara M."/>
            <person name="Mori M."/>
            <person name="Tomita M."/>
            <person name="Arakawa K."/>
        </authorList>
    </citation>
    <scope>NUCLEOTIDE SEQUENCE [LARGE SCALE GENOMIC DNA]</scope>
</reference>
<keyword evidence="2" id="KW-1185">Reference proteome</keyword>
<dbReference type="Gene3D" id="3.30.420.10">
    <property type="entry name" value="Ribonuclease H-like superfamily/Ribonuclease H"/>
    <property type="match status" value="1"/>
</dbReference>
<accession>A0A4Y2UYS0</accession>
<proteinExistence type="predicted"/>
<dbReference type="InterPro" id="IPR036397">
    <property type="entry name" value="RNaseH_sf"/>
</dbReference>
<evidence type="ECO:0000313" key="1">
    <source>
        <dbReference type="EMBL" id="GBO17274.1"/>
    </source>
</evidence>
<evidence type="ECO:0000313" key="2">
    <source>
        <dbReference type="Proteomes" id="UP000499080"/>
    </source>
</evidence>
<dbReference type="EMBL" id="BGPR01041037">
    <property type="protein sequence ID" value="GBO17274.1"/>
    <property type="molecule type" value="Genomic_DNA"/>
</dbReference>
<organism evidence="1 2">
    <name type="scientific">Araneus ventricosus</name>
    <name type="common">Orbweaver spider</name>
    <name type="synonym">Epeira ventricosa</name>
    <dbReference type="NCBI Taxonomy" id="182803"/>
    <lineage>
        <taxon>Eukaryota</taxon>
        <taxon>Metazoa</taxon>
        <taxon>Ecdysozoa</taxon>
        <taxon>Arthropoda</taxon>
        <taxon>Chelicerata</taxon>
        <taxon>Arachnida</taxon>
        <taxon>Araneae</taxon>
        <taxon>Araneomorphae</taxon>
        <taxon>Entelegynae</taxon>
        <taxon>Araneoidea</taxon>
        <taxon>Araneidae</taxon>
        <taxon>Araneus</taxon>
    </lineage>
</organism>
<dbReference type="AlphaFoldDB" id="A0A4Y2UYS0"/>